<reference evidence="2 3" key="1">
    <citation type="journal article" date="2014" name="BMC Genomics">
        <title>Comparison of environmental and isolate Sulfobacillus genomes reveals diverse carbon, sulfur, nitrogen, and hydrogen metabolisms.</title>
        <authorList>
            <person name="Justice N.B."/>
            <person name="Norman A."/>
            <person name="Brown C.T."/>
            <person name="Singh A."/>
            <person name="Thomas B.C."/>
            <person name="Banfield J.F."/>
        </authorList>
    </citation>
    <scope>NUCLEOTIDE SEQUENCE [LARGE SCALE GENOMIC DNA]</scope>
    <source>
        <strain evidence="2">AMDSBA4</strain>
    </source>
</reference>
<dbReference type="PANTHER" id="PTHR43056">
    <property type="entry name" value="PEPTIDASE S9 PROLYL OLIGOPEPTIDASE"/>
    <property type="match status" value="1"/>
</dbReference>
<dbReference type="SUPFAM" id="SSF53474">
    <property type="entry name" value="alpha/beta-Hydrolases"/>
    <property type="match status" value="1"/>
</dbReference>
<proteinExistence type="predicted"/>
<dbReference type="GO" id="GO:0006508">
    <property type="term" value="P:proteolysis"/>
    <property type="evidence" value="ECO:0007669"/>
    <property type="project" value="InterPro"/>
</dbReference>
<dbReference type="SUPFAM" id="SSF82171">
    <property type="entry name" value="DPP6 N-terminal domain-like"/>
    <property type="match status" value="1"/>
</dbReference>
<dbReference type="AlphaFoldDB" id="A0A2T2XEP6"/>
<dbReference type="InterPro" id="IPR029058">
    <property type="entry name" value="AB_hydrolase_fold"/>
</dbReference>
<comment type="caution">
    <text evidence="2">The sequence shown here is derived from an EMBL/GenBank/DDBJ whole genome shotgun (WGS) entry which is preliminary data.</text>
</comment>
<organism evidence="2 3">
    <name type="scientific">Sulfobacillus benefaciens</name>
    <dbReference type="NCBI Taxonomy" id="453960"/>
    <lineage>
        <taxon>Bacteria</taxon>
        <taxon>Bacillati</taxon>
        <taxon>Bacillota</taxon>
        <taxon>Clostridia</taxon>
        <taxon>Eubacteriales</taxon>
        <taxon>Clostridiales Family XVII. Incertae Sedis</taxon>
        <taxon>Sulfobacillus</taxon>
    </lineage>
</organism>
<accession>A0A2T2XEP6</accession>
<gene>
    <name evidence="2" type="ORF">C7B46_11810</name>
</gene>
<dbReference type="GO" id="GO:0008236">
    <property type="term" value="F:serine-type peptidase activity"/>
    <property type="evidence" value="ECO:0007669"/>
    <property type="project" value="InterPro"/>
</dbReference>
<dbReference type="InterPro" id="IPR050585">
    <property type="entry name" value="Xaa-Pro_dipeptidyl-ppase/CocE"/>
</dbReference>
<dbReference type="InterPro" id="IPR011042">
    <property type="entry name" value="6-blade_b-propeller_TolB-like"/>
</dbReference>
<dbReference type="Gene3D" id="3.40.50.1820">
    <property type="entry name" value="alpha/beta hydrolase"/>
    <property type="match status" value="1"/>
</dbReference>
<dbReference type="Pfam" id="PF07676">
    <property type="entry name" value="PD40"/>
    <property type="match status" value="1"/>
</dbReference>
<dbReference type="EMBL" id="PXYW01000029">
    <property type="protein sequence ID" value="PSR32936.1"/>
    <property type="molecule type" value="Genomic_DNA"/>
</dbReference>
<dbReference type="Proteomes" id="UP000242972">
    <property type="component" value="Unassembled WGS sequence"/>
</dbReference>
<evidence type="ECO:0000259" key="1">
    <source>
        <dbReference type="Pfam" id="PF00326"/>
    </source>
</evidence>
<evidence type="ECO:0000313" key="3">
    <source>
        <dbReference type="Proteomes" id="UP000242972"/>
    </source>
</evidence>
<dbReference type="Gene3D" id="2.120.10.30">
    <property type="entry name" value="TolB, C-terminal domain"/>
    <property type="match status" value="2"/>
</dbReference>
<dbReference type="InterPro" id="IPR001375">
    <property type="entry name" value="Peptidase_S9_cat"/>
</dbReference>
<protein>
    <recommendedName>
        <fullName evidence="1">Peptidase S9 prolyl oligopeptidase catalytic domain-containing protein</fullName>
    </recommendedName>
</protein>
<evidence type="ECO:0000313" key="2">
    <source>
        <dbReference type="EMBL" id="PSR32936.1"/>
    </source>
</evidence>
<name>A0A2T2XEP6_9FIRM</name>
<sequence length="625" mass="68010">MAVKKPFGVWDSPLTPKRMAGQKRLSDIQISRDGRYLVWLENRSSQGVLVMAPIPGGAPQDLTAEHSVRARVGYGGGDFVVGQDTVYFVSDGRLWRKALSAGLPKPITPAGNGAIASPALSPNERWIAYVYSDGQDDGIAVVDTLGQYWPQKFLADHDFFMQPTFSPEGNELACVAWNHPNMPWDDTELLTIGILEETSMIRPGAVSRVISGPGLVFQPIYSPDGRYLAFAHEIDNWTQVMVKDRNTGEIKPVTFDDAEYAPPAWGQGERSLGWMFDSRSLVVIRSRKASSSCQILSIDGGIPEEVGYPGATYWEQLATSPTGNGYIAGIVSGDTLTPRAVAIGPDRVASAVAYTATNEVAENYLCASQSISWTSQGVAVHGLYYPPNNPDYVSDGRPPLVVLVHGGPTGHVSTAYNGQIQFFTSRGYAVLAVNYRGSTGYGRQYRKALEGLWGVVDVEDVVSGALYCVEQGWVNAHQLVIMGGSAGGYTVLKTLADHPGIFKAGVSLFGVSNLFTLAAETHKFESRYLDSMLGPLPDASAIYHDRSPIFLADSIKDALAIFQGDEDVVVPRNQADSLVEILRNNGVPHFYEVYPGEGHGWRGAQTIERFYSSLQKFLVQYVIYG</sequence>
<dbReference type="Pfam" id="PF00326">
    <property type="entry name" value="Peptidase_S9"/>
    <property type="match status" value="1"/>
</dbReference>
<dbReference type="InterPro" id="IPR011659">
    <property type="entry name" value="WD40"/>
</dbReference>
<feature type="domain" description="Peptidase S9 prolyl oligopeptidase catalytic" evidence="1">
    <location>
        <begin position="417"/>
        <end position="621"/>
    </location>
</feature>
<dbReference type="PANTHER" id="PTHR43056:SF5">
    <property type="entry name" value="PEPTIDASE S9 PROLYL OLIGOPEPTIDASE CATALYTIC DOMAIN-CONTAINING PROTEIN"/>
    <property type="match status" value="1"/>
</dbReference>